<dbReference type="RefSeq" id="WP_055072635.1">
    <property type="nucleotide sequence ID" value="NZ_CYXY01000006.1"/>
</dbReference>
<dbReference type="PANTHER" id="PTHR12526:SF630">
    <property type="entry name" value="GLYCOSYLTRANSFERASE"/>
    <property type="match status" value="1"/>
</dbReference>
<dbReference type="GO" id="GO:0103011">
    <property type="term" value="F:mannosylfructose-phosphate synthase activity"/>
    <property type="evidence" value="ECO:0007669"/>
    <property type="project" value="UniProtKB-EC"/>
</dbReference>
<dbReference type="SUPFAM" id="SSF53756">
    <property type="entry name" value="UDP-Glycosyltransferase/glycogen phosphorylase"/>
    <property type="match status" value="1"/>
</dbReference>
<dbReference type="CDD" id="cd03811">
    <property type="entry name" value="GT4_GT28_WabH-like"/>
    <property type="match status" value="1"/>
</dbReference>
<sequence>MHKKKVLFMINSMYGGGAEKIFQTLLNNLEPSKYDITVYSVNQCKIDHKYYPENIKYKYIFGGIGESTGQISKIITKIKNKINLSRYEKDSPEIFYKRFIKEKYDVEVAFIEGYATKIISGSNNKDSKKIAWVHIDLIENPWTEVAYHSLEEEKECYQKYDNILGVSEEVVKAFEKRMDISDTVSVQYNPVDDIEINQKATMDNIEYPSNIKNFVTIGRLVDQKGYDRLLHVVNELKDYFKFCIRILGEGSDREKLEDYIKKNHLEDYVKLLGFQNNPYPYIKAADAFICSSRSEGFSTVATEAMILQKPIFTTDCAGMKELFGEYDCGMICKNSEDGLKRMLEEVFAKENFDEYQQDIKKRSEFFKLERRMKEISDIID</sequence>
<evidence type="ECO:0000313" key="2">
    <source>
        <dbReference type="EMBL" id="CUM89428.1"/>
    </source>
</evidence>
<evidence type="ECO:0000259" key="1">
    <source>
        <dbReference type="Pfam" id="PF00534"/>
    </source>
</evidence>
<dbReference type="InterPro" id="IPR001296">
    <property type="entry name" value="Glyco_trans_1"/>
</dbReference>
<dbReference type="PANTHER" id="PTHR12526">
    <property type="entry name" value="GLYCOSYLTRANSFERASE"/>
    <property type="match status" value="1"/>
</dbReference>
<organism evidence="2 3">
    <name type="scientific">Anaerostipes hadrus</name>
    <dbReference type="NCBI Taxonomy" id="649756"/>
    <lineage>
        <taxon>Bacteria</taxon>
        <taxon>Bacillati</taxon>
        <taxon>Bacillota</taxon>
        <taxon>Clostridia</taxon>
        <taxon>Lachnospirales</taxon>
        <taxon>Lachnospiraceae</taxon>
        <taxon>Anaerostipes</taxon>
    </lineage>
</organism>
<proteinExistence type="predicted"/>
<dbReference type="AlphaFoldDB" id="A0A173SJQ8"/>
<reference evidence="2 3" key="1">
    <citation type="submission" date="2015-09" db="EMBL/GenBank/DDBJ databases">
        <authorList>
            <consortium name="Pathogen Informatics"/>
        </authorList>
    </citation>
    <scope>NUCLEOTIDE SEQUENCE [LARGE SCALE GENOMIC DNA]</scope>
    <source>
        <strain evidence="2 3">2789STDY5834959</strain>
    </source>
</reference>
<dbReference type="Proteomes" id="UP000095553">
    <property type="component" value="Unassembled WGS sequence"/>
</dbReference>
<dbReference type="Gene3D" id="3.40.50.2000">
    <property type="entry name" value="Glycogen Phosphorylase B"/>
    <property type="match status" value="2"/>
</dbReference>
<accession>A0A173SJQ8</accession>
<keyword evidence="2" id="KW-0328">Glycosyltransferase</keyword>
<dbReference type="EC" id="2.4.1.246" evidence="2"/>
<gene>
    <name evidence="2" type="primary">mfpsA_1</name>
    <name evidence="2" type="ORF">ERS852571_01210</name>
</gene>
<keyword evidence="2" id="KW-0808">Transferase</keyword>
<feature type="domain" description="Glycosyl transferase family 1" evidence="1">
    <location>
        <begin position="209"/>
        <end position="361"/>
    </location>
</feature>
<protein>
    <submittedName>
        <fullName evidence="2">Mannosylfructose-phosphate synthase</fullName>
        <ecNumber evidence="2">2.4.1.246</ecNumber>
    </submittedName>
</protein>
<evidence type="ECO:0000313" key="3">
    <source>
        <dbReference type="Proteomes" id="UP000095553"/>
    </source>
</evidence>
<dbReference type="Pfam" id="PF00534">
    <property type="entry name" value="Glycos_transf_1"/>
    <property type="match status" value="1"/>
</dbReference>
<name>A0A173SJQ8_ANAHA</name>
<dbReference type="EMBL" id="CYXY01000006">
    <property type="protein sequence ID" value="CUM89428.1"/>
    <property type="molecule type" value="Genomic_DNA"/>
</dbReference>